<dbReference type="STRING" id="742152.A0A2H3JRQ3"/>
<feature type="compositionally biased region" description="Basic and acidic residues" evidence="6">
    <location>
        <begin position="241"/>
        <end position="251"/>
    </location>
</feature>
<dbReference type="SUPFAM" id="SSF103473">
    <property type="entry name" value="MFS general substrate transporter"/>
    <property type="match status" value="1"/>
</dbReference>
<protein>
    <recommendedName>
        <fullName evidence="9">Major facilitator superfamily (MFS) profile domain-containing protein</fullName>
    </recommendedName>
</protein>
<evidence type="ECO:0000313" key="8">
    <source>
        <dbReference type="Proteomes" id="UP000218811"/>
    </source>
</evidence>
<dbReference type="GO" id="GO:0005886">
    <property type="term" value="C:plasma membrane"/>
    <property type="evidence" value="ECO:0007669"/>
    <property type="project" value="TreeGrafter"/>
</dbReference>
<evidence type="ECO:0000256" key="3">
    <source>
        <dbReference type="ARBA" id="ARBA00022692"/>
    </source>
</evidence>
<dbReference type="OrthoDB" id="10021397at2759"/>
<evidence type="ECO:0000256" key="4">
    <source>
        <dbReference type="ARBA" id="ARBA00022989"/>
    </source>
</evidence>
<evidence type="ECO:0008006" key="9">
    <source>
        <dbReference type="Google" id="ProtNLM"/>
    </source>
</evidence>
<evidence type="ECO:0000256" key="6">
    <source>
        <dbReference type="SAM" id="MobiDB-lite"/>
    </source>
</evidence>
<dbReference type="InterPro" id="IPR011701">
    <property type="entry name" value="MFS"/>
</dbReference>
<name>A0A2H3JRQ3_WOLCO</name>
<dbReference type="InterPro" id="IPR036259">
    <property type="entry name" value="MFS_trans_sf"/>
</dbReference>
<sequence>MPMMASAFNSLDEQSWIATAYLLTSTVFQPFFERACDFFGCKLMLFIPIGIFEFGSLMTTTVQNFIWLCCARAVTGIGGAGLMSLLSLTMGQAASRNRAQTPAPLVDSTPSKAGTSTAASSLRTASRATKRYRTSSLCQSVLGLLPHSCSSSSLNSNPSSYDGAQDAQPPKKQWRSSKRWSKAPAMSSDESTAVESTLTPAVEEEVPVVMTSPYTPPPEELPHAETDLASEPKHWNGSTLQDEHESYKDNGEPAQPTPASEQAPRPYPQPGTLVVMQGVVNTTDSQANGTSTPQ</sequence>
<dbReference type="AlphaFoldDB" id="A0A2H3JRQ3"/>
<reference evidence="7 8" key="1">
    <citation type="journal article" date="2012" name="Science">
        <title>The Paleozoic origin of enzymatic lignin decomposition reconstructed from 31 fungal genomes.</title>
        <authorList>
            <person name="Floudas D."/>
            <person name="Binder M."/>
            <person name="Riley R."/>
            <person name="Barry K."/>
            <person name="Blanchette R.A."/>
            <person name="Henrissat B."/>
            <person name="Martinez A.T."/>
            <person name="Otillar R."/>
            <person name="Spatafora J.W."/>
            <person name="Yadav J.S."/>
            <person name="Aerts A."/>
            <person name="Benoit I."/>
            <person name="Boyd A."/>
            <person name="Carlson A."/>
            <person name="Copeland A."/>
            <person name="Coutinho P.M."/>
            <person name="de Vries R.P."/>
            <person name="Ferreira P."/>
            <person name="Findley K."/>
            <person name="Foster B."/>
            <person name="Gaskell J."/>
            <person name="Glotzer D."/>
            <person name="Gorecki P."/>
            <person name="Heitman J."/>
            <person name="Hesse C."/>
            <person name="Hori C."/>
            <person name="Igarashi K."/>
            <person name="Jurgens J.A."/>
            <person name="Kallen N."/>
            <person name="Kersten P."/>
            <person name="Kohler A."/>
            <person name="Kuees U."/>
            <person name="Kumar T.K.A."/>
            <person name="Kuo A."/>
            <person name="LaButti K."/>
            <person name="Larrondo L.F."/>
            <person name="Lindquist E."/>
            <person name="Ling A."/>
            <person name="Lombard V."/>
            <person name="Lucas S."/>
            <person name="Lundell T."/>
            <person name="Martin R."/>
            <person name="McLaughlin D.J."/>
            <person name="Morgenstern I."/>
            <person name="Morin E."/>
            <person name="Murat C."/>
            <person name="Nagy L.G."/>
            <person name="Nolan M."/>
            <person name="Ohm R.A."/>
            <person name="Patyshakuliyeva A."/>
            <person name="Rokas A."/>
            <person name="Ruiz-Duenas F.J."/>
            <person name="Sabat G."/>
            <person name="Salamov A."/>
            <person name="Samejima M."/>
            <person name="Schmutz J."/>
            <person name="Slot J.C."/>
            <person name="St John F."/>
            <person name="Stenlid J."/>
            <person name="Sun H."/>
            <person name="Sun S."/>
            <person name="Syed K."/>
            <person name="Tsang A."/>
            <person name="Wiebenga A."/>
            <person name="Young D."/>
            <person name="Pisabarro A."/>
            <person name="Eastwood D.C."/>
            <person name="Martin F."/>
            <person name="Cullen D."/>
            <person name="Grigoriev I.V."/>
            <person name="Hibbett D.S."/>
        </authorList>
    </citation>
    <scope>NUCLEOTIDE SEQUENCE [LARGE SCALE GENOMIC DNA]</scope>
    <source>
        <strain evidence="7 8">MD-104</strain>
    </source>
</reference>
<dbReference type="EMBL" id="KB468166">
    <property type="protein sequence ID" value="PCH44611.1"/>
    <property type="molecule type" value="Genomic_DNA"/>
</dbReference>
<keyword evidence="2" id="KW-0813">Transport</keyword>
<accession>A0A2H3JRQ3</accession>
<dbReference type="GO" id="GO:0012505">
    <property type="term" value="C:endomembrane system"/>
    <property type="evidence" value="ECO:0007669"/>
    <property type="project" value="UniProtKB-SubCell"/>
</dbReference>
<gene>
    <name evidence="7" type="ORF">WOLCODRAFT_159415</name>
</gene>
<feature type="compositionally biased region" description="Polar residues" evidence="6">
    <location>
        <begin position="188"/>
        <end position="199"/>
    </location>
</feature>
<dbReference type="Proteomes" id="UP000218811">
    <property type="component" value="Unassembled WGS sequence"/>
</dbReference>
<keyword evidence="3" id="KW-0812">Transmembrane</keyword>
<evidence type="ECO:0000313" key="7">
    <source>
        <dbReference type="EMBL" id="PCH44611.1"/>
    </source>
</evidence>
<dbReference type="GO" id="GO:0022857">
    <property type="term" value="F:transmembrane transporter activity"/>
    <property type="evidence" value="ECO:0007669"/>
    <property type="project" value="InterPro"/>
</dbReference>
<keyword evidence="5" id="KW-0472">Membrane</keyword>
<evidence type="ECO:0000256" key="5">
    <source>
        <dbReference type="ARBA" id="ARBA00023136"/>
    </source>
</evidence>
<feature type="compositionally biased region" description="Basic and acidic residues" evidence="6">
    <location>
        <begin position="220"/>
        <end position="234"/>
    </location>
</feature>
<feature type="region of interest" description="Disordered" evidence="6">
    <location>
        <begin position="99"/>
        <end position="127"/>
    </location>
</feature>
<feature type="compositionally biased region" description="Low complexity" evidence="6">
    <location>
        <begin position="115"/>
        <end position="127"/>
    </location>
</feature>
<dbReference type="PANTHER" id="PTHR23501:SF191">
    <property type="entry name" value="VACUOLAR BASIC AMINO ACID TRANSPORTER 4"/>
    <property type="match status" value="1"/>
</dbReference>
<proteinExistence type="predicted"/>
<evidence type="ECO:0000256" key="1">
    <source>
        <dbReference type="ARBA" id="ARBA00004127"/>
    </source>
</evidence>
<dbReference type="Gene3D" id="1.20.1250.20">
    <property type="entry name" value="MFS general substrate transporter like domains"/>
    <property type="match status" value="1"/>
</dbReference>
<feature type="region of interest" description="Disordered" evidence="6">
    <location>
        <begin position="153"/>
        <end position="272"/>
    </location>
</feature>
<dbReference type="PANTHER" id="PTHR23501">
    <property type="entry name" value="MAJOR FACILITATOR SUPERFAMILY"/>
    <property type="match status" value="1"/>
</dbReference>
<evidence type="ECO:0000256" key="2">
    <source>
        <dbReference type="ARBA" id="ARBA00022448"/>
    </source>
</evidence>
<organism evidence="7 8">
    <name type="scientific">Wolfiporia cocos (strain MD-104)</name>
    <name type="common">Brown rot fungus</name>
    <dbReference type="NCBI Taxonomy" id="742152"/>
    <lineage>
        <taxon>Eukaryota</taxon>
        <taxon>Fungi</taxon>
        <taxon>Dikarya</taxon>
        <taxon>Basidiomycota</taxon>
        <taxon>Agaricomycotina</taxon>
        <taxon>Agaricomycetes</taxon>
        <taxon>Polyporales</taxon>
        <taxon>Phaeolaceae</taxon>
        <taxon>Wolfiporia</taxon>
    </lineage>
</organism>
<comment type="subcellular location">
    <subcellularLocation>
        <location evidence="1">Endomembrane system</location>
        <topology evidence="1">Multi-pass membrane protein</topology>
    </subcellularLocation>
</comment>
<keyword evidence="8" id="KW-1185">Reference proteome</keyword>
<dbReference type="Pfam" id="PF07690">
    <property type="entry name" value="MFS_1"/>
    <property type="match status" value="1"/>
</dbReference>
<keyword evidence="4" id="KW-1133">Transmembrane helix</keyword>
<feature type="compositionally biased region" description="Basic residues" evidence="6">
    <location>
        <begin position="172"/>
        <end position="181"/>
    </location>
</feature>